<dbReference type="Proteomes" id="UP000243342">
    <property type="component" value="Unassembled WGS sequence"/>
</dbReference>
<dbReference type="NCBIfam" id="TIGR00254">
    <property type="entry name" value="GGDEF"/>
    <property type="match status" value="1"/>
</dbReference>
<sequence length="622" mass="64756">MSGRQTAEQGEAEPGSSPAARAHPAPGAAVDPAEHAALLDEWCNALAHHPGPTLRLRPLLAALTDRLLRAAATGAPTTAAAEFAAVGRELAANGLADADAIGATVSVVGSHLLTAAAASPAEAAGFAHLQGILVGAALEAAPRPQLPRPAAIPGPRTPGSTGAPGLPGRDPLTGLTDRAGFHERLAAVFRDAPPGARLGLCYLDLDGFKEVNDTAGHQVGDELLTRVARRLHDALAGPGRLVARLGGDEFVVLLERSSGPADAEWVARTALRAADCAFGKPGQEVRITASAGVVERPVAGTDAADAMRAADMTLYWAKAAGKGRFAVFDAQRDARQTARYRLGAQLPRALERGEFFVLYQPIVRLPDGFPVAAEALVRWRHPEHGVLAPGQFIHLAEDNGMIAELGRFVLEKACRQAEAWRRRDPARAPSVSVNLSPRQCADEGLAGEVDRVLRETGLPPERLQLELTESAVIEGHRSPESLRELSALGIRLALDDFGTGYSSLAYLRTLPVDALKLDRSFAEGLRGGEGLDGVDARIVAALTQLARALTLTVTVEGVETAAQAYRLARLGCELGQGLLFGGPGPAGAAGPLDAAAEPDALHVGEQAVGGHAVSPWPGAESH</sequence>
<evidence type="ECO:0000313" key="5">
    <source>
        <dbReference type="Proteomes" id="UP000243342"/>
    </source>
</evidence>
<dbReference type="EMBL" id="MLCF01000128">
    <property type="protein sequence ID" value="OIV35832.1"/>
    <property type="molecule type" value="Genomic_DNA"/>
</dbReference>
<feature type="compositionally biased region" description="Pro residues" evidence="1">
    <location>
        <begin position="145"/>
        <end position="156"/>
    </location>
</feature>
<accession>A0A1J7C2P2</accession>
<dbReference type="SMART" id="SM00267">
    <property type="entry name" value="GGDEF"/>
    <property type="match status" value="1"/>
</dbReference>
<evidence type="ECO:0000259" key="3">
    <source>
        <dbReference type="PROSITE" id="PS50887"/>
    </source>
</evidence>
<dbReference type="InterPro" id="IPR029787">
    <property type="entry name" value="Nucleotide_cyclase"/>
</dbReference>
<feature type="region of interest" description="Disordered" evidence="1">
    <location>
        <begin position="145"/>
        <end position="174"/>
    </location>
</feature>
<dbReference type="SUPFAM" id="SSF55073">
    <property type="entry name" value="Nucleotide cyclase"/>
    <property type="match status" value="1"/>
</dbReference>
<evidence type="ECO:0008006" key="6">
    <source>
        <dbReference type="Google" id="ProtNLM"/>
    </source>
</evidence>
<dbReference type="Pfam" id="PF00563">
    <property type="entry name" value="EAL"/>
    <property type="match status" value="1"/>
</dbReference>
<reference evidence="4 5" key="1">
    <citation type="submission" date="2016-10" db="EMBL/GenBank/DDBJ databases">
        <title>Genome sequence of Streptomyces gilvigriseus MUSC 26.</title>
        <authorList>
            <person name="Lee L.-H."/>
            <person name="Ser H.-L."/>
        </authorList>
    </citation>
    <scope>NUCLEOTIDE SEQUENCE [LARGE SCALE GENOMIC DNA]</scope>
    <source>
        <strain evidence="4 5">MUSC 26</strain>
    </source>
</reference>
<dbReference type="InterPro" id="IPR043128">
    <property type="entry name" value="Rev_trsase/Diguanyl_cyclase"/>
</dbReference>
<protein>
    <recommendedName>
        <fullName evidence="6">GGDEF-domain containing protein</fullName>
    </recommendedName>
</protein>
<dbReference type="PROSITE" id="PS50883">
    <property type="entry name" value="EAL"/>
    <property type="match status" value="1"/>
</dbReference>
<gene>
    <name evidence="4" type="ORF">BIV57_19640</name>
</gene>
<dbReference type="InterPro" id="IPR001633">
    <property type="entry name" value="EAL_dom"/>
</dbReference>
<dbReference type="Pfam" id="PF00990">
    <property type="entry name" value="GGDEF"/>
    <property type="match status" value="1"/>
</dbReference>
<proteinExistence type="predicted"/>
<dbReference type="SMART" id="SM00052">
    <property type="entry name" value="EAL"/>
    <property type="match status" value="1"/>
</dbReference>
<dbReference type="AlphaFoldDB" id="A0A1J7C2P2"/>
<comment type="caution">
    <text evidence="4">The sequence shown here is derived from an EMBL/GenBank/DDBJ whole genome shotgun (WGS) entry which is preliminary data.</text>
</comment>
<organism evidence="4 5">
    <name type="scientific">Mangrovactinospora gilvigrisea</name>
    <dbReference type="NCBI Taxonomy" id="1428644"/>
    <lineage>
        <taxon>Bacteria</taxon>
        <taxon>Bacillati</taxon>
        <taxon>Actinomycetota</taxon>
        <taxon>Actinomycetes</taxon>
        <taxon>Kitasatosporales</taxon>
        <taxon>Streptomycetaceae</taxon>
        <taxon>Mangrovactinospora</taxon>
    </lineage>
</organism>
<feature type="domain" description="GGDEF" evidence="3">
    <location>
        <begin position="196"/>
        <end position="330"/>
    </location>
</feature>
<evidence type="ECO:0000259" key="2">
    <source>
        <dbReference type="PROSITE" id="PS50883"/>
    </source>
</evidence>
<dbReference type="PROSITE" id="PS50887">
    <property type="entry name" value="GGDEF"/>
    <property type="match status" value="1"/>
</dbReference>
<name>A0A1J7C2P2_9ACTN</name>
<dbReference type="PANTHER" id="PTHR44757">
    <property type="entry name" value="DIGUANYLATE CYCLASE DGCP"/>
    <property type="match status" value="1"/>
</dbReference>
<dbReference type="CDD" id="cd01949">
    <property type="entry name" value="GGDEF"/>
    <property type="match status" value="1"/>
</dbReference>
<dbReference type="STRING" id="1428644.BIV57_19640"/>
<feature type="region of interest" description="Disordered" evidence="1">
    <location>
        <begin position="1"/>
        <end position="30"/>
    </location>
</feature>
<dbReference type="Gene3D" id="3.20.20.450">
    <property type="entry name" value="EAL domain"/>
    <property type="match status" value="1"/>
</dbReference>
<dbReference type="InterPro" id="IPR052155">
    <property type="entry name" value="Biofilm_reg_signaling"/>
</dbReference>
<feature type="domain" description="EAL" evidence="2">
    <location>
        <begin position="339"/>
        <end position="597"/>
    </location>
</feature>
<dbReference type="PANTHER" id="PTHR44757:SF2">
    <property type="entry name" value="BIOFILM ARCHITECTURE MAINTENANCE PROTEIN MBAA"/>
    <property type="match status" value="1"/>
</dbReference>
<keyword evidence="5" id="KW-1185">Reference proteome</keyword>
<feature type="compositionally biased region" description="Low complexity" evidence="1">
    <location>
        <begin position="14"/>
        <end position="29"/>
    </location>
</feature>
<dbReference type="CDD" id="cd01948">
    <property type="entry name" value="EAL"/>
    <property type="match status" value="1"/>
</dbReference>
<dbReference type="OrthoDB" id="23692at2"/>
<evidence type="ECO:0000256" key="1">
    <source>
        <dbReference type="SAM" id="MobiDB-lite"/>
    </source>
</evidence>
<dbReference type="InterPro" id="IPR035919">
    <property type="entry name" value="EAL_sf"/>
</dbReference>
<dbReference type="SUPFAM" id="SSF141868">
    <property type="entry name" value="EAL domain-like"/>
    <property type="match status" value="1"/>
</dbReference>
<dbReference type="RefSeq" id="WP_071658234.1">
    <property type="nucleotide sequence ID" value="NZ_MLCF01000128.1"/>
</dbReference>
<evidence type="ECO:0000313" key="4">
    <source>
        <dbReference type="EMBL" id="OIV35832.1"/>
    </source>
</evidence>
<dbReference type="InterPro" id="IPR000160">
    <property type="entry name" value="GGDEF_dom"/>
</dbReference>
<dbReference type="Gene3D" id="3.30.70.270">
    <property type="match status" value="1"/>
</dbReference>